<dbReference type="HAMAP" id="MF_00255">
    <property type="entry name" value="Gly_tRNA_synth_beta"/>
    <property type="match status" value="1"/>
</dbReference>
<dbReference type="PANTHER" id="PTHR30075:SF2">
    <property type="entry name" value="GLYCINE--TRNA LIGASE, CHLOROPLASTIC_MITOCHONDRIAL 2"/>
    <property type="match status" value="1"/>
</dbReference>
<keyword evidence="4 11" id="KW-0963">Cytoplasm</keyword>
<dbReference type="AlphaFoldDB" id="A0A081K667"/>
<dbReference type="RefSeq" id="WP_020582226.1">
    <property type="nucleotide sequence ID" value="NZ_JOJP01000001.1"/>
</dbReference>
<comment type="catalytic activity">
    <reaction evidence="10 11">
        <text>tRNA(Gly) + glycine + ATP = glycyl-tRNA(Gly) + AMP + diphosphate</text>
        <dbReference type="Rhea" id="RHEA:16013"/>
        <dbReference type="Rhea" id="RHEA-COMP:9664"/>
        <dbReference type="Rhea" id="RHEA-COMP:9683"/>
        <dbReference type="ChEBI" id="CHEBI:30616"/>
        <dbReference type="ChEBI" id="CHEBI:33019"/>
        <dbReference type="ChEBI" id="CHEBI:57305"/>
        <dbReference type="ChEBI" id="CHEBI:78442"/>
        <dbReference type="ChEBI" id="CHEBI:78522"/>
        <dbReference type="ChEBI" id="CHEBI:456215"/>
        <dbReference type="EC" id="6.1.1.14"/>
    </reaction>
</comment>
<evidence type="ECO:0000256" key="6">
    <source>
        <dbReference type="ARBA" id="ARBA00022741"/>
    </source>
</evidence>
<dbReference type="GO" id="GO:0005829">
    <property type="term" value="C:cytosol"/>
    <property type="evidence" value="ECO:0007669"/>
    <property type="project" value="TreeGrafter"/>
</dbReference>
<evidence type="ECO:0000256" key="8">
    <source>
        <dbReference type="ARBA" id="ARBA00022917"/>
    </source>
</evidence>
<dbReference type="PRINTS" id="PR01045">
    <property type="entry name" value="TRNASYNTHGB"/>
</dbReference>
<evidence type="ECO:0000256" key="2">
    <source>
        <dbReference type="ARBA" id="ARBA00008226"/>
    </source>
</evidence>
<evidence type="ECO:0000256" key="5">
    <source>
        <dbReference type="ARBA" id="ARBA00022598"/>
    </source>
</evidence>
<keyword evidence="8 11" id="KW-0648">Protein biosynthesis</keyword>
<evidence type="ECO:0000256" key="1">
    <source>
        <dbReference type="ARBA" id="ARBA00004496"/>
    </source>
</evidence>
<protein>
    <recommendedName>
        <fullName evidence="11">Glycine--tRNA ligase beta subunit</fullName>
        <ecNumber evidence="11">6.1.1.14</ecNumber>
    </recommendedName>
    <alternativeName>
        <fullName evidence="11">Glycyl-tRNA synthetase beta subunit</fullName>
        <shortName evidence="11">GlyRS</shortName>
    </alternativeName>
</protein>
<dbReference type="GO" id="GO:0004814">
    <property type="term" value="F:arginine-tRNA ligase activity"/>
    <property type="evidence" value="ECO:0007669"/>
    <property type="project" value="InterPro"/>
</dbReference>
<comment type="subunit">
    <text evidence="3 11">Tetramer of two alpha and two beta subunits.</text>
</comment>
<keyword evidence="14" id="KW-1185">Reference proteome</keyword>
<keyword evidence="6 11" id="KW-0547">Nucleotide-binding</keyword>
<reference evidence="13 14" key="1">
    <citation type="submission" date="2014-06" db="EMBL/GenBank/DDBJ databases">
        <title>Whole Genome Sequences of Three Symbiotic Endozoicomonas Bacteria.</title>
        <authorList>
            <person name="Neave M.J."/>
            <person name="Apprill A."/>
            <person name="Voolstra C.R."/>
        </authorList>
    </citation>
    <scope>NUCLEOTIDE SEQUENCE [LARGE SCALE GENOMIC DNA]</scope>
    <source>
        <strain evidence="13 14">DSM 22380</strain>
    </source>
</reference>
<dbReference type="GO" id="GO:0005524">
    <property type="term" value="F:ATP binding"/>
    <property type="evidence" value="ECO:0007669"/>
    <property type="project" value="UniProtKB-UniRule"/>
</dbReference>
<evidence type="ECO:0000256" key="3">
    <source>
        <dbReference type="ARBA" id="ARBA00011209"/>
    </source>
</evidence>
<evidence type="ECO:0000256" key="7">
    <source>
        <dbReference type="ARBA" id="ARBA00022840"/>
    </source>
</evidence>
<organism evidence="13 14">
    <name type="scientific">Endozoicomonas elysicola</name>
    <dbReference type="NCBI Taxonomy" id="305900"/>
    <lineage>
        <taxon>Bacteria</taxon>
        <taxon>Pseudomonadati</taxon>
        <taxon>Pseudomonadota</taxon>
        <taxon>Gammaproteobacteria</taxon>
        <taxon>Oceanospirillales</taxon>
        <taxon>Endozoicomonadaceae</taxon>
        <taxon>Endozoicomonas</taxon>
    </lineage>
</organism>
<gene>
    <name evidence="11" type="primary">glyS</name>
    <name evidence="13" type="ORF">GV64_01810</name>
</gene>
<evidence type="ECO:0000313" key="13">
    <source>
        <dbReference type="EMBL" id="KEI69643.1"/>
    </source>
</evidence>
<evidence type="ECO:0000256" key="4">
    <source>
        <dbReference type="ARBA" id="ARBA00022490"/>
    </source>
</evidence>
<keyword evidence="5 11" id="KW-0436">Ligase</keyword>
<dbReference type="EMBL" id="JOJP01000001">
    <property type="protein sequence ID" value="KEI69643.1"/>
    <property type="molecule type" value="Genomic_DNA"/>
</dbReference>
<dbReference type="Proteomes" id="UP000027997">
    <property type="component" value="Unassembled WGS sequence"/>
</dbReference>
<dbReference type="GO" id="GO:0004820">
    <property type="term" value="F:glycine-tRNA ligase activity"/>
    <property type="evidence" value="ECO:0007669"/>
    <property type="project" value="UniProtKB-UniRule"/>
</dbReference>
<evidence type="ECO:0000256" key="10">
    <source>
        <dbReference type="ARBA" id="ARBA00047937"/>
    </source>
</evidence>
<name>A0A081K667_9GAMM</name>
<dbReference type="InterPro" id="IPR008909">
    <property type="entry name" value="DALR_anticod-bd"/>
</dbReference>
<dbReference type="EC" id="6.1.1.14" evidence="11"/>
<dbReference type="SUPFAM" id="SSF109604">
    <property type="entry name" value="HD-domain/PDEase-like"/>
    <property type="match status" value="1"/>
</dbReference>
<evidence type="ECO:0000259" key="12">
    <source>
        <dbReference type="Pfam" id="PF05746"/>
    </source>
</evidence>
<dbReference type="PROSITE" id="PS50861">
    <property type="entry name" value="AA_TRNA_LIGASE_II_GLYAB"/>
    <property type="match status" value="1"/>
</dbReference>
<dbReference type="NCBIfam" id="TIGR00211">
    <property type="entry name" value="glyS"/>
    <property type="match status" value="1"/>
</dbReference>
<dbReference type="InterPro" id="IPR006194">
    <property type="entry name" value="Gly-tRNA-synth_heterodimer"/>
</dbReference>
<dbReference type="GO" id="GO:0006420">
    <property type="term" value="P:arginyl-tRNA aminoacylation"/>
    <property type="evidence" value="ECO:0007669"/>
    <property type="project" value="InterPro"/>
</dbReference>
<accession>A0A081K667</accession>
<sequence>MSTINKEDFLIELGTEELPPKALKSLSEAFTQGIISGLEKAQITFTGYESFAAPRRLALLIKGLDTAQPDQKFERKGPAVKAAYDAEGNPSKAALGFARSNGVNFEDLEQEETPKGAWLVYRSVKQGEATKELLPEIITQSLNNLPIPKRMRWGASRTEFVRPVHWLLMLQGNSVIDCEVLGLKAGNTTRGHRFHANQEITINTPADYAQILHEQGKVIANFDTRREIIREQVEQVATTINGHSVIDPDLLDEVTALNEWPVALSGRFDDEFLSVPSEALISSMKGHQKYFHVENSEGKLLPHFITVANIESSEPRHVVEGNEKVIRPRLADAKFFYDTDRKQTQDDRREKLKPIVFQAQLGSVFAKTERIARLSSYISQTEGGDAKLAERAGQLCKSDLVSEMVLEFPELQGIMGQYYADNDGESPEVSKTLYEQYMPRFAGDQLPSTLIGCAVAIADKVDTITGIFGINQLPTGSKDPFALRRASIGVLRIIVEKKLNLDLEALIDQAIQGYQKQGVSLPALDNLNTTVVNYMLERFDAAYQEEGIAIEIINSVKALRPTRPLDFDLRIKAVTRFNAMDEADALASANKRVSNILAKAGDIVIPDTLDETLLTEAAEIELAKVVFNKKQEIAPALSEGRYALAMESLAALKEPVDMFFDQVLVNAEEEAIRLNRYALLKQLRSLFLHVADISLLQKS</sequence>
<dbReference type="GO" id="GO:0006426">
    <property type="term" value="P:glycyl-tRNA aminoacylation"/>
    <property type="evidence" value="ECO:0007669"/>
    <property type="project" value="UniProtKB-UniRule"/>
</dbReference>
<dbReference type="eggNOG" id="COG0751">
    <property type="taxonomic scope" value="Bacteria"/>
</dbReference>
<comment type="caution">
    <text evidence="13">The sequence shown here is derived from an EMBL/GenBank/DDBJ whole genome shotgun (WGS) entry which is preliminary data.</text>
</comment>
<dbReference type="PANTHER" id="PTHR30075">
    <property type="entry name" value="GLYCYL-TRNA SYNTHETASE"/>
    <property type="match status" value="1"/>
</dbReference>
<evidence type="ECO:0000313" key="14">
    <source>
        <dbReference type="Proteomes" id="UP000027997"/>
    </source>
</evidence>
<evidence type="ECO:0000256" key="11">
    <source>
        <dbReference type="HAMAP-Rule" id="MF_00255"/>
    </source>
</evidence>
<dbReference type="STRING" id="305900.GV64_01810"/>
<dbReference type="Pfam" id="PF02092">
    <property type="entry name" value="tRNA_synt_2f"/>
    <property type="match status" value="1"/>
</dbReference>
<evidence type="ECO:0000256" key="9">
    <source>
        <dbReference type="ARBA" id="ARBA00023146"/>
    </source>
</evidence>
<keyword evidence="7 11" id="KW-0067">ATP-binding</keyword>
<keyword evidence="9 11" id="KW-0030">Aminoacyl-tRNA synthetase</keyword>
<proteinExistence type="inferred from homology"/>
<feature type="domain" description="DALR anticodon binding" evidence="12">
    <location>
        <begin position="589"/>
        <end position="686"/>
    </location>
</feature>
<dbReference type="Pfam" id="PF05746">
    <property type="entry name" value="DALR_1"/>
    <property type="match status" value="1"/>
</dbReference>
<dbReference type="InterPro" id="IPR015944">
    <property type="entry name" value="Gly-tRNA-synth_bsu"/>
</dbReference>
<comment type="subcellular location">
    <subcellularLocation>
        <location evidence="1 11">Cytoplasm</location>
    </subcellularLocation>
</comment>
<comment type="similarity">
    <text evidence="2 11">Belongs to the class-II aminoacyl-tRNA synthetase family.</text>
</comment>